<sequence length="253" mass="28845">KHEKKDKKDKKEKKQKKDKNEKVGQVQVEKEMTCSYCGSTSHVDSMCNLLFLDKIQGKVVKEYLEPKVKIMCIYCESPTHDEATCKYRAADKKELGIKKRDLPKERMCSYCFLKNHIDGLCSILKLHLCQGTLRAGYKMPEGQPMPSPADQDFKVCEFCYSHSHFSSKCKLLASMSNRGIYRPGYLLFANSGNENNKSNIKDDILYEQTRSIEKTKKPTKKWAPEPLLPTDQEPTAELGNHVVSGSSFSETPC</sequence>
<organism evidence="2 3">
    <name type="scientific">Thraustotheca clavata</name>
    <dbReference type="NCBI Taxonomy" id="74557"/>
    <lineage>
        <taxon>Eukaryota</taxon>
        <taxon>Sar</taxon>
        <taxon>Stramenopiles</taxon>
        <taxon>Oomycota</taxon>
        <taxon>Saprolegniomycetes</taxon>
        <taxon>Saprolegniales</taxon>
        <taxon>Achlyaceae</taxon>
        <taxon>Thraustotheca</taxon>
    </lineage>
</organism>
<feature type="region of interest" description="Disordered" evidence="1">
    <location>
        <begin position="1"/>
        <end position="24"/>
    </location>
</feature>
<feature type="non-terminal residue" evidence="2">
    <location>
        <position position="1"/>
    </location>
</feature>
<evidence type="ECO:0000256" key="1">
    <source>
        <dbReference type="SAM" id="MobiDB-lite"/>
    </source>
</evidence>
<feature type="compositionally biased region" description="Basic residues" evidence="1">
    <location>
        <begin position="1"/>
        <end position="17"/>
    </location>
</feature>
<evidence type="ECO:0000313" key="3">
    <source>
        <dbReference type="Proteomes" id="UP000243217"/>
    </source>
</evidence>
<reference evidence="2 3" key="1">
    <citation type="journal article" date="2014" name="Genome Biol. Evol.">
        <title>The secreted proteins of Achlya hypogyna and Thraustotheca clavata identify the ancestral oomycete secretome and reveal gene acquisitions by horizontal gene transfer.</title>
        <authorList>
            <person name="Misner I."/>
            <person name="Blouin N."/>
            <person name="Leonard G."/>
            <person name="Richards T.A."/>
            <person name="Lane C.E."/>
        </authorList>
    </citation>
    <scope>NUCLEOTIDE SEQUENCE [LARGE SCALE GENOMIC DNA]</scope>
    <source>
        <strain evidence="2 3">ATCC 34112</strain>
    </source>
</reference>
<protein>
    <submittedName>
        <fullName evidence="2">Uncharacterized protein</fullName>
    </submittedName>
</protein>
<dbReference type="EMBL" id="JNBS01003583">
    <property type="protein sequence ID" value="OQR85993.1"/>
    <property type="molecule type" value="Genomic_DNA"/>
</dbReference>
<gene>
    <name evidence="2" type="ORF">THRCLA_22989</name>
</gene>
<evidence type="ECO:0000313" key="2">
    <source>
        <dbReference type="EMBL" id="OQR85993.1"/>
    </source>
</evidence>
<dbReference type="AlphaFoldDB" id="A0A1V9YJS5"/>
<feature type="region of interest" description="Disordered" evidence="1">
    <location>
        <begin position="214"/>
        <end position="253"/>
    </location>
</feature>
<name>A0A1V9YJS5_9STRA</name>
<proteinExistence type="predicted"/>
<keyword evidence="3" id="KW-1185">Reference proteome</keyword>
<accession>A0A1V9YJS5</accession>
<dbReference type="Proteomes" id="UP000243217">
    <property type="component" value="Unassembled WGS sequence"/>
</dbReference>
<dbReference type="Gene3D" id="4.10.60.10">
    <property type="entry name" value="Zinc finger, CCHC-type"/>
    <property type="match status" value="1"/>
</dbReference>
<feature type="compositionally biased region" description="Polar residues" evidence="1">
    <location>
        <begin position="243"/>
        <end position="253"/>
    </location>
</feature>
<comment type="caution">
    <text evidence="2">The sequence shown here is derived from an EMBL/GenBank/DDBJ whole genome shotgun (WGS) entry which is preliminary data.</text>
</comment>